<protein>
    <submittedName>
        <fullName evidence="1">Uncharacterized protein</fullName>
    </submittedName>
</protein>
<gene>
    <name evidence="1" type="ORF">UFOVP81_14</name>
</gene>
<dbReference type="EMBL" id="LR796199">
    <property type="protein sequence ID" value="CAB4126659.1"/>
    <property type="molecule type" value="Genomic_DNA"/>
</dbReference>
<organism evidence="1">
    <name type="scientific">uncultured Caudovirales phage</name>
    <dbReference type="NCBI Taxonomy" id="2100421"/>
    <lineage>
        <taxon>Viruses</taxon>
        <taxon>Duplodnaviria</taxon>
        <taxon>Heunggongvirae</taxon>
        <taxon>Uroviricota</taxon>
        <taxon>Caudoviricetes</taxon>
        <taxon>Peduoviridae</taxon>
        <taxon>Maltschvirus</taxon>
        <taxon>Maltschvirus maltsch</taxon>
    </lineage>
</organism>
<sequence>MNEQNKQNAHLVIHNTVQKQTSYGDLFETVIEEKGKNGITYYIGYSSKICGPARREDGNDKYIYLPLGEIKDLVNLIWDYLIESGERYVKFYKNKDEEKQEETDSNTITISKNEVIGILEQSL</sequence>
<reference evidence="1" key="1">
    <citation type="submission" date="2020-04" db="EMBL/GenBank/DDBJ databases">
        <authorList>
            <person name="Chiriac C."/>
            <person name="Salcher M."/>
            <person name="Ghai R."/>
            <person name="Kavagutti S V."/>
        </authorList>
    </citation>
    <scope>NUCLEOTIDE SEQUENCE</scope>
</reference>
<name>A0A6J5L3Q8_9CAUD</name>
<evidence type="ECO:0000313" key="1">
    <source>
        <dbReference type="EMBL" id="CAB4126659.1"/>
    </source>
</evidence>
<proteinExistence type="predicted"/>
<accession>A0A6J5L3Q8</accession>